<dbReference type="SMART" id="SM00595">
    <property type="entry name" value="MADF"/>
    <property type="match status" value="1"/>
</dbReference>
<dbReference type="InterPro" id="IPR006578">
    <property type="entry name" value="MADF-dom"/>
</dbReference>
<dbReference type="EMBL" id="NWSH01006196">
    <property type="protein sequence ID" value="PCG63598.1"/>
    <property type="molecule type" value="Genomic_DNA"/>
</dbReference>
<organism evidence="2">
    <name type="scientific">Heliothis virescens</name>
    <name type="common">Tobacco budworm moth</name>
    <dbReference type="NCBI Taxonomy" id="7102"/>
    <lineage>
        <taxon>Eukaryota</taxon>
        <taxon>Metazoa</taxon>
        <taxon>Ecdysozoa</taxon>
        <taxon>Arthropoda</taxon>
        <taxon>Hexapoda</taxon>
        <taxon>Insecta</taxon>
        <taxon>Pterygota</taxon>
        <taxon>Neoptera</taxon>
        <taxon>Endopterygota</taxon>
        <taxon>Lepidoptera</taxon>
        <taxon>Glossata</taxon>
        <taxon>Ditrysia</taxon>
        <taxon>Noctuoidea</taxon>
        <taxon>Noctuidae</taxon>
        <taxon>Heliothinae</taxon>
        <taxon>Heliothis</taxon>
    </lineage>
</organism>
<sequence length="222" mass="26316">MHALSFRAATSHGYYYVSDVAALRPTPVSPLSPCPSVSLERFRYNNVNFAMMDSNSNSYDIIYSPKIEIDSESERDYSKRDLNSKFKVHWNSDNTMKLIETMEKECRELWDIKNPLNKDRNARQVKFEYLAEIFGTTSEEISRKIHNLRTQFNNELRKIKRRQVTRSGWEYFDALSFLMRAPSLDPLETVDAVNLEVRRHLFYRANDWVCDYVYIVFLMLCF</sequence>
<comment type="caution">
    <text evidence="2">The sequence shown here is derived from an EMBL/GenBank/DDBJ whole genome shotgun (WGS) entry which is preliminary data.</text>
</comment>
<dbReference type="Pfam" id="PF10545">
    <property type="entry name" value="MADF_DNA_bdg"/>
    <property type="match status" value="1"/>
</dbReference>
<name>A0A2A4IW36_HELVI</name>
<accession>A0A2A4IW36</accession>
<dbReference type="PROSITE" id="PS51029">
    <property type="entry name" value="MADF"/>
    <property type="match status" value="1"/>
</dbReference>
<evidence type="ECO:0000313" key="2">
    <source>
        <dbReference type="EMBL" id="PCG63598.1"/>
    </source>
</evidence>
<dbReference type="AlphaFoldDB" id="A0A2A4IW36"/>
<feature type="domain" description="MADF" evidence="1">
    <location>
        <begin position="98"/>
        <end position="183"/>
    </location>
</feature>
<dbReference type="PANTHER" id="PTHR21505">
    <property type="entry name" value="MADF DOMAIN-CONTAINING PROTEIN-RELATED"/>
    <property type="match status" value="1"/>
</dbReference>
<protein>
    <recommendedName>
        <fullName evidence="1">MADF domain-containing protein</fullName>
    </recommendedName>
</protein>
<reference evidence="2" key="1">
    <citation type="submission" date="2017-09" db="EMBL/GenBank/DDBJ databases">
        <title>Contemporary evolution of a Lepidopteran species, Heliothis virescens, in response to modern agricultural practices.</title>
        <authorList>
            <person name="Fritz M.L."/>
            <person name="Deyonke A.M."/>
            <person name="Papanicolaou A."/>
            <person name="Micinski S."/>
            <person name="Westbrook J."/>
            <person name="Gould F."/>
        </authorList>
    </citation>
    <scope>NUCLEOTIDE SEQUENCE [LARGE SCALE GENOMIC DNA]</scope>
    <source>
        <strain evidence="2">HvINT-</strain>
        <tissue evidence="2">Whole body</tissue>
    </source>
</reference>
<proteinExistence type="predicted"/>
<evidence type="ECO:0000259" key="1">
    <source>
        <dbReference type="PROSITE" id="PS51029"/>
    </source>
</evidence>
<gene>
    <name evidence="2" type="ORF">B5V51_12018</name>
</gene>
<dbReference type="PANTHER" id="PTHR21505:SF12">
    <property type="entry name" value="MADF DOMAIN-CONTAINING PROTEIN-RELATED"/>
    <property type="match status" value="1"/>
</dbReference>